<protein>
    <submittedName>
        <fullName evidence="2">DUF3151 family protein</fullName>
    </submittedName>
</protein>
<name>A0A7W3XYM2_9ACTN</name>
<dbReference type="AlphaFoldDB" id="A0A7W3XYM2"/>
<dbReference type="EMBL" id="VKHS01000780">
    <property type="protein sequence ID" value="MBB0232149.1"/>
    <property type="molecule type" value="Genomic_DNA"/>
</dbReference>
<organism evidence="2 3">
    <name type="scientific">Streptomyces calidiresistens</name>
    <dbReference type="NCBI Taxonomy" id="1485586"/>
    <lineage>
        <taxon>Bacteria</taxon>
        <taxon>Bacillati</taxon>
        <taxon>Actinomycetota</taxon>
        <taxon>Actinomycetes</taxon>
        <taxon>Kitasatosporales</taxon>
        <taxon>Streptomycetaceae</taxon>
        <taxon>Streptomyces</taxon>
    </lineage>
</organism>
<sequence>MDDLEFGGSALDDLLAATPECAFLFVTATDAPPVGDGSRVEEVPLTGLAPAAAVDLVERTAGRPLTAAEREGAARHRAAADGLPLRLVQYGSLLRERGNAPAGATEEAEPATDAPPAVELAALLPEGAREILSLGLALGGTLPGLAQIPALTGDHDASAHLDLLTRGGLVTGTGDHRRLAPGVVEDLADTDLAGGGAARVDIALGHYQWWLEEGRADPARAVAELDALLAVIRAGQRAGLHEAVAELTRVAAPRAAVSLRWGLWERMLRSGQESAREAGLVSRQAYFHHELGVLAICNGRLDRARAELEASIALRAVLADSSGAHAGRRALALVEDLGMPPAPPLRLEKPNATGPAAPTGGPAPVTGGPTPATGGPTAPTAPLGTPAVPAAPAAETPAGATPAPLPGPGTEAPTELLPPVVARAGGTPTGPRPTVGHGTGAAVPAAFAGDTPGGDPTHDARDGQGGRPGGRFAGIRQTALAGTRRNMAGAGAGALLVAVLGTVVGLGLTGGEAEEPPETGRPNTTAPDTGYTDGGTGADPAEVAAAHPSSSLAWAQLADDAFEAGRPVESYAYARTGYHRGLDALRRNGWKGHGPVPWEHEPNRGFLRALHALARAARAIGETEEYERCSTFLKDSSPTAADTLS</sequence>
<dbReference type="InterPro" id="IPR014487">
    <property type="entry name" value="DUF3151"/>
</dbReference>
<accession>A0A7W3XYM2</accession>
<evidence type="ECO:0000256" key="1">
    <source>
        <dbReference type="SAM" id="MobiDB-lite"/>
    </source>
</evidence>
<gene>
    <name evidence="2" type="ORF">FOE67_22270</name>
</gene>
<keyword evidence="3" id="KW-1185">Reference proteome</keyword>
<reference evidence="3" key="1">
    <citation type="submission" date="2019-10" db="EMBL/GenBank/DDBJ databases">
        <title>Streptomyces sp. nov., a novel actinobacterium isolated from alkaline environment.</title>
        <authorList>
            <person name="Golinska P."/>
        </authorList>
    </citation>
    <scope>NUCLEOTIDE SEQUENCE [LARGE SCALE GENOMIC DNA]</scope>
    <source>
        <strain evidence="3">DSM 42108</strain>
    </source>
</reference>
<proteinExistence type="predicted"/>
<feature type="compositionally biased region" description="Low complexity" evidence="1">
    <location>
        <begin position="352"/>
        <end position="414"/>
    </location>
</feature>
<comment type="caution">
    <text evidence="2">The sequence shown here is derived from an EMBL/GenBank/DDBJ whole genome shotgun (WGS) entry which is preliminary data.</text>
</comment>
<feature type="region of interest" description="Disordered" evidence="1">
    <location>
        <begin position="509"/>
        <end position="542"/>
    </location>
</feature>
<evidence type="ECO:0000313" key="2">
    <source>
        <dbReference type="EMBL" id="MBB0232149.1"/>
    </source>
</evidence>
<dbReference type="Pfam" id="PF11349">
    <property type="entry name" value="DUF3151"/>
    <property type="match status" value="1"/>
</dbReference>
<dbReference type="RefSeq" id="WP_182666696.1">
    <property type="nucleotide sequence ID" value="NZ_VKHS01000780.1"/>
</dbReference>
<dbReference type="Proteomes" id="UP000530234">
    <property type="component" value="Unassembled WGS sequence"/>
</dbReference>
<feature type="region of interest" description="Disordered" evidence="1">
    <location>
        <begin position="342"/>
        <end position="473"/>
    </location>
</feature>
<evidence type="ECO:0000313" key="3">
    <source>
        <dbReference type="Proteomes" id="UP000530234"/>
    </source>
</evidence>